<evidence type="ECO:0000256" key="5">
    <source>
        <dbReference type="ARBA" id="ARBA00023026"/>
    </source>
</evidence>
<dbReference type="PANTHER" id="PTHR48051">
    <property type="match status" value="1"/>
</dbReference>
<reference evidence="9" key="1">
    <citation type="submission" date="2024-06" db="EMBL/GenBank/DDBJ databases">
        <title>The Caenorhabditis elegans bacterial microbiome influences microsporidia infection through nutrient limitation and inhibiting parasite invasion.</title>
        <authorList>
            <person name="Tamim El Jarkass H."/>
            <person name="Castelblanco S."/>
            <person name="Kaur M."/>
            <person name="Wan Y.C."/>
            <person name="Ellis A.E."/>
            <person name="Sheldon R.D."/>
            <person name="Lien E.C."/>
            <person name="Burton N.O."/>
            <person name="Wright G.D."/>
            <person name="Reinke A.W."/>
        </authorList>
    </citation>
    <scope>NUCLEOTIDE SEQUENCE</scope>
    <source>
        <strain evidence="9">MYb327</strain>
    </source>
</reference>
<dbReference type="Gene3D" id="1.20.58.360">
    <property type="entry name" value="Shigella T3SS effector IpaH defines"/>
    <property type="match status" value="1"/>
</dbReference>
<evidence type="ECO:0000256" key="3">
    <source>
        <dbReference type="ARBA" id="ARBA00022614"/>
    </source>
</evidence>
<gene>
    <name evidence="9" type="ORF">ABVN21_20625</name>
</gene>
<dbReference type="GO" id="GO:0016567">
    <property type="term" value="P:protein ubiquitination"/>
    <property type="evidence" value="ECO:0007669"/>
    <property type="project" value="InterPro"/>
</dbReference>
<feature type="coiled-coil region" evidence="7">
    <location>
        <begin position="1652"/>
        <end position="1701"/>
    </location>
</feature>
<organism evidence="9">
    <name type="scientific">Pseudomonas sp. MYb327</name>
    <dbReference type="NCBI Taxonomy" id="2745230"/>
    <lineage>
        <taxon>Bacteria</taxon>
        <taxon>Pseudomonadati</taxon>
        <taxon>Pseudomonadota</taxon>
        <taxon>Gammaproteobacteria</taxon>
        <taxon>Pseudomonadales</taxon>
        <taxon>Pseudomonadaceae</taxon>
        <taxon>Pseudomonas</taxon>
    </lineage>
</organism>
<keyword evidence="6" id="KW-0964">Secreted</keyword>
<dbReference type="EC" id="2.3.2.27" evidence="2"/>
<feature type="domain" description="NEL" evidence="8">
    <location>
        <begin position="1408"/>
        <end position="1750"/>
    </location>
</feature>
<keyword evidence="6" id="KW-0833">Ubl conjugation pathway</keyword>
<keyword evidence="4" id="KW-0677">Repeat</keyword>
<keyword evidence="7" id="KW-0175">Coiled coil</keyword>
<dbReference type="InterPro" id="IPR050216">
    <property type="entry name" value="LRR_domain-containing"/>
</dbReference>
<dbReference type="Gene3D" id="3.80.10.10">
    <property type="entry name" value="Ribonuclease Inhibitor"/>
    <property type="match status" value="1"/>
</dbReference>
<dbReference type="InterPro" id="IPR029487">
    <property type="entry name" value="NEL_dom"/>
</dbReference>
<dbReference type="GO" id="GO:0061630">
    <property type="term" value="F:ubiquitin protein ligase activity"/>
    <property type="evidence" value="ECO:0007669"/>
    <property type="project" value="UniProtKB-EC"/>
</dbReference>
<evidence type="ECO:0000256" key="4">
    <source>
        <dbReference type="ARBA" id="ARBA00022737"/>
    </source>
</evidence>
<feature type="active site" description="Glycyl thioester intermediate" evidence="6">
    <location>
        <position position="1498"/>
    </location>
</feature>
<dbReference type="SUPFAM" id="SSF52058">
    <property type="entry name" value="L domain-like"/>
    <property type="match status" value="1"/>
</dbReference>
<accession>A0AAU8DZE0</accession>
<comment type="catalytic activity">
    <reaction evidence="1">
        <text>S-ubiquitinyl-[E2 ubiquitin-conjugating enzyme]-L-cysteine + [acceptor protein]-L-lysine = [E2 ubiquitin-conjugating enzyme]-L-cysteine + N(6)-ubiquitinyl-[acceptor protein]-L-lysine.</text>
        <dbReference type="EC" id="2.3.2.27"/>
    </reaction>
</comment>
<evidence type="ECO:0000256" key="1">
    <source>
        <dbReference type="ARBA" id="ARBA00000900"/>
    </source>
</evidence>
<proteinExistence type="inferred from homology"/>
<evidence type="ECO:0000256" key="6">
    <source>
        <dbReference type="PROSITE-ProRule" id="PRU01398"/>
    </source>
</evidence>
<keyword evidence="6" id="KW-0808">Transferase</keyword>
<name>A0AAU8DZE0_9PSED</name>
<dbReference type="InterPro" id="IPR046673">
    <property type="entry name" value="ToxA_N"/>
</dbReference>
<sequence length="1750" mass="196909">MSELHGSNSLETPAQSNGVHYDRVLAVIPDAIKKASTARLQTLETQRPKFPEWYSAAREMDRQYLKELIEEQGRLQGVLDKTLGDLQNDINAFAEPILSTALKTNFNTVENVDTFSVQLAVPSNIAFVIDTGASRVRHSTLLEAALHNFEEAETAEDAWRDSSGIYRKVKGGAVVLEPSIALTRFATMCRSLDIGGQYQRHIKSVLLPSAVEAQQTLQQDSVASEKAAFQVAALIAHLKGDISAYAYSKLGLLRENKPNIMFHDQPLHSHRLSLMGFRLTGIVLFSATADPSELKKTIDALTPDSLKFWSEWSQRIPVLPGKEYDQFKLLQAFFANGPRGMNDERLRREDIYQQSFLSGPLIAYIPDDPVHPLKEYSSLTEFMKTLIGQLRDTEYQAFFSRFVAQKDKGLFFTRVNERFTTFTWHQREPLDMGPWWRETAVENPNAEPITNRIPGDLWVTLFHERRDKAIADARLIAVPTDDEDAAARFKRLTSYLSIGWNVFNFAAMLVPGLGEAMLGIMVAQMLAEVAEGVEDWSKGDKQEASAYFNGVLINFAQLALMSAVHVLPAGRLTPIKVSPFVEGLKPVEVRGRERLWNPDLRPYEHSLALPLDAPVNEKGLYRHQDKDVLRLEEKCYAVKQDPNTGQHGLQHPTRADAYQPRLEHNGAGSWKTELDQPLEWDSRQLLRRLGASVDRFSDESLGQVLTVSGVHENALRRLHVEHETPPAMLVDTLKRFTAYADAEACAEQILVNLIGEEWAGFIPRFMTELPGWPEGKAIEVFEGPGLSGSSIKDGYADAPPVDTLQITRQELLGGALPGRVVGFLDEPSLRELLGQWFSGDPQRRIEALREQLAAQARQNKRRLFDGLYARRERSTDPSVSLLKSDGAELSTRMAEELLAHAHPSDVQHLTAKKRVSLRLAEQAREAAHQLRLARAYEGLYIDELHNPDTLRLELHSLAKLPGWPADLRLEIRQYSFDGALSDSIGPVDAPTRKVLIRGEDGRYEARDTRDQQLHGADTLYAAVLHALPDSQRVALGFEIHDASGLEQAVKAQPLDRQSFEPIVRENPVLKPAYDPQVMRLRGGMQGFAQQVPPGSDLHWRLRSLYPGCTAEQVDTLLTEFHRNGGLAHQRVAALEAEFNQLNRSLRRWMDSPTTSFRFTPSGISEWRARDLVCKAIRQCWQRTGPEGVAAAGVIRPQALMLDNVANLRLLLETLPKLEANFDHVTQVSLRNGALRDTHMPFLDSFRRVRYLNLQDNLLTAVPQVISDMNHLTDLFLNDNRIELDVMAVDRLKNLTQLQSLGLRGNPLKLTPNISRMPWLQVLLLNETGLEGWPVGLFSQSRPRSIYLDLRHNPISQIPEVAPGSFRAELLARTVISREPRWISPDNLDTLKMYTESLGMDPERPYPPRGTMDSAEWSAGMTERQWQEKQEAWNAVEDEFDSVPFFNEIRKLTMSADFTAGGAYQVDLTAKVWRMIEAMSENSELRVKLFNEAATPTECVDGGTQLFNAMGMQVLIHEAHALGSADLIEARLLELAQGKSRLNELGAIARQRVASRLAAGESFRRIDRQGNVTGTIDEVEVHLAYMTDLAQRLDLPWQARGMQFRKIAGVSKEMIEAAFLRIVALEEGDLLADRILEQPVWKAWLESSYGEELNVLKRQVDATTDLQDALQRRNKAVEPAAKSALEVEIKALCRELGREENAFAGGQVMTDEQYTQALTDIDQQTREKLRSITQQAIVRTRLQRARVIPGQ</sequence>
<dbReference type="GO" id="GO:0005737">
    <property type="term" value="C:cytoplasm"/>
    <property type="evidence" value="ECO:0007669"/>
    <property type="project" value="TreeGrafter"/>
</dbReference>
<protein>
    <recommendedName>
        <fullName evidence="2">RING-type E3 ubiquitin transferase</fullName>
        <ecNumber evidence="2">2.3.2.27</ecNumber>
    </recommendedName>
</protein>
<dbReference type="Pfam" id="PF20178">
    <property type="entry name" value="ToxA_N"/>
    <property type="match status" value="2"/>
</dbReference>
<evidence type="ECO:0000313" key="9">
    <source>
        <dbReference type="EMBL" id="XCG73137.1"/>
    </source>
</evidence>
<dbReference type="GO" id="GO:0005576">
    <property type="term" value="C:extracellular region"/>
    <property type="evidence" value="ECO:0007669"/>
    <property type="project" value="UniProtKB-UniRule"/>
</dbReference>
<keyword evidence="6" id="KW-1035">Host cytoplasm</keyword>
<keyword evidence="5" id="KW-0843">Virulence</keyword>
<dbReference type="EMBL" id="CP159258">
    <property type="protein sequence ID" value="XCG73137.1"/>
    <property type="molecule type" value="Genomic_DNA"/>
</dbReference>
<dbReference type="RefSeq" id="WP_339554270.1">
    <property type="nucleotide sequence ID" value="NZ_CP159258.1"/>
</dbReference>
<comment type="similarity">
    <text evidence="6">Belongs to the LRR-containing bacterial E3 ligase family.</text>
</comment>
<dbReference type="Pfam" id="PF14496">
    <property type="entry name" value="NEL"/>
    <property type="match status" value="1"/>
</dbReference>
<dbReference type="PANTHER" id="PTHR48051:SF1">
    <property type="entry name" value="RAS SUPPRESSOR PROTEIN 1"/>
    <property type="match status" value="1"/>
</dbReference>
<dbReference type="InterPro" id="IPR032675">
    <property type="entry name" value="LRR_dom_sf"/>
</dbReference>
<comment type="PTM">
    <text evidence="6">Ubiquitinated in the presence of host E1 ubiquitin-activating enzyme, E2 ubiquitin-conjugating enzyme and ubiquitin.</text>
</comment>
<evidence type="ECO:0000259" key="8">
    <source>
        <dbReference type="PROSITE" id="PS52053"/>
    </source>
</evidence>
<evidence type="ECO:0000256" key="2">
    <source>
        <dbReference type="ARBA" id="ARBA00012483"/>
    </source>
</evidence>
<keyword evidence="3" id="KW-0433">Leucine-rich repeat</keyword>
<evidence type="ECO:0000256" key="7">
    <source>
        <dbReference type="SAM" id="Coils"/>
    </source>
</evidence>
<dbReference type="PROSITE" id="PS52053">
    <property type="entry name" value="NEL"/>
    <property type="match status" value="1"/>
</dbReference>
<keyword evidence="6" id="KW-0832">Ubl conjugation</keyword>